<protein>
    <submittedName>
        <fullName evidence="2">Uncharacterized protein</fullName>
    </submittedName>
</protein>
<dbReference type="EMBL" id="JXTC01000332">
    <property type="protein sequence ID" value="PON63919.1"/>
    <property type="molecule type" value="Genomic_DNA"/>
</dbReference>
<evidence type="ECO:0000256" key="1">
    <source>
        <dbReference type="SAM" id="Phobius"/>
    </source>
</evidence>
<feature type="transmembrane region" description="Helical" evidence="1">
    <location>
        <begin position="6"/>
        <end position="23"/>
    </location>
</feature>
<keyword evidence="1" id="KW-1133">Transmembrane helix</keyword>
<keyword evidence="3" id="KW-1185">Reference proteome</keyword>
<proteinExistence type="predicted"/>
<sequence length="83" mass="9483">MEIVYVMAIAVIVTHIITVRTHMKNLRQKGRPVMSGKIMLKNEINPTVLQHRLENMKIDLTGSVLSFGQIRSDSNRTGYMIMI</sequence>
<evidence type="ECO:0000313" key="3">
    <source>
        <dbReference type="Proteomes" id="UP000237000"/>
    </source>
</evidence>
<dbReference type="Proteomes" id="UP000237000">
    <property type="component" value="Unassembled WGS sequence"/>
</dbReference>
<name>A0A2P5CS84_TREOI</name>
<dbReference type="AlphaFoldDB" id="A0A2P5CS84"/>
<reference evidence="3" key="1">
    <citation type="submission" date="2016-06" db="EMBL/GenBank/DDBJ databases">
        <title>Parallel loss of symbiosis genes in relatives of nitrogen-fixing non-legume Parasponia.</title>
        <authorList>
            <person name="Van Velzen R."/>
            <person name="Holmer R."/>
            <person name="Bu F."/>
            <person name="Rutten L."/>
            <person name="Van Zeijl A."/>
            <person name="Liu W."/>
            <person name="Santuari L."/>
            <person name="Cao Q."/>
            <person name="Sharma T."/>
            <person name="Shen D."/>
            <person name="Roswanjaya Y."/>
            <person name="Wardhani T."/>
            <person name="Kalhor M.S."/>
            <person name="Jansen J."/>
            <person name="Van den Hoogen J."/>
            <person name="Gungor B."/>
            <person name="Hartog M."/>
            <person name="Hontelez J."/>
            <person name="Verver J."/>
            <person name="Yang W.-C."/>
            <person name="Schijlen E."/>
            <person name="Repin R."/>
            <person name="Schilthuizen M."/>
            <person name="Schranz E."/>
            <person name="Heidstra R."/>
            <person name="Miyata K."/>
            <person name="Fedorova E."/>
            <person name="Kohlen W."/>
            <person name="Bisseling T."/>
            <person name="Smit S."/>
            <person name="Geurts R."/>
        </authorList>
    </citation>
    <scope>NUCLEOTIDE SEQUENCE [LARGE SCALE GENOMIC DNA]</scope>
    <source>
        <strain evidence="3">cv. RG33-2</strain>
    </source>
</reference>
<gene>
    <name evidence="2" type="ORF">TorRG33x02_274740</name>
</gene>
<comment type="caution">
    <text evidence="2">The sequence shown here is derived from an EMBL/GenBank/DDBJ whole genome shotgun (WGS) entry which is preliminary data.</text>
</comment>
<organism evidence="2 3">
    <name type="scientific">Trema orientale</name>
    <name type="common">Charcoal tree</name>
    <name type="synonym">Celtis orientalis</name>
    <dbReference type="NCBI Taxonomy" id="63057"/>
    <lineage>
        <taxon>Eukaryota</taxon>
        <taxon>Viridiplantae</taxon>
        <taxon>Streptophyta</taxon>
        <taxon>Embryophyta</taxon>
        <taxon>Tracheophyta</taxon>
        <taxon>Spermatophyta</taxon>
        <taxon>Magnoliopsida</taxon>
        <taxon>eudicotyledons</taxon>
        <taxon>Gunneridae</taxon>
        <taxon>Pentapetalae</taxon>
        <taxon>rosids</taxon>
        <taxon>fabids</taxon>
        <taxon>Rosales</taxon>
        <taxon>Cannabaceae</taxon>
        <taxon>Trema</taxon>
    </lineage>
</organism>
<dbReference type="InParanoid" id="A0A2P5CS84"/>
<accession>A0A2P5CS84</accession>
<keyword evidence="1" id="KW-0812">Transmembrane</keyword>
<keyword evidence="1" id="KW-0472">Membrane</keyword>
<evidence type="ECO:0000313" key="2">
    <source>
        <dbReference type="EMBL" id="PON63919.1"/>
    </source>
</evidence>